<keyword evidence="11" id="KW-1185">Reference proteome</keyword>
<comment type="similarity">
    <text evidence="3 9">Belongs to the KISH family.</text>
</comment>
<organism evidence="10 11">
    <name type="scientific">Anncaliia algerae PRA339</name>
    <dbReference type="NCBI Taxonomy" id="1288291"/>
    <lineage>
        <taxon>Eukaryota</taxon>
        <taxon>Fungi</taxon>
        <taxon>Fungi incertae sedis</taxon>
        <taxon>Microsporidia</taxon>
        <taxon>Tubulinosematoidea</taxon>
        <taxon>Tubulinosematidae</taxon>
        <taxon>Anncaliia</taxon>
    </lineage>
</organism>
<evidence type="ECO:0000256" key="9">
    <source>
        <dbReference type="RuleBase" id="RU910717"/>
    </source>
</evidence>
<sequence>MSALFNFTALIRTIILLICTSAYLKKQFPSTVTKDSRFGIITYKAAIIGERLSPYVAILCVYFGLLKLKSILF</sequence>
<feature type="transmembrane region" description="Helical" evidence="9">
    <location>
        <begin position="6"/>
        <end position="24"/>
    </location>
</feature>
<dbReference type="OrthoDB" id="10034655at2759"/>
<gene>
    <name evidence="10" type="ORF">H312_02771</name>
</gene>
<comment type="caution">
    <text evidence="9">Lacks conserved residue(s) required for the propagation of feature annotation.</text>
</comment>
<reference evidence="11" key="1">
    <citation type="submission" date="2013-02" db="EMBL/GenBank/DDBJ databases">
        <authorList>
            <consortium name="The Broad Institute Genome Sequencing Platform"/>
            <person name="Cuomo C."/>
            <person name="Becnel J."/>
            <person name="Sanscrainte N."/>
            <person name="Walker B."/>
            <person name="Young S.K."/>
            <person name="Zeng Q."/>
            <person name="Gargeya S."/>
            <person name="Fitzgerald M."/>
            <person name="Haas B."/>
            <person name="Abouelleil A."/>
            <person name="Alvarado L."/>
            <person name="Arachchi H.M."/>
            <person name="Berlin A.M."/>
            <person name="Chapman S.B."/>
            <person name="Dewar J."/>
            <person name="Goldberg J."/>
            <person name="Griggs A."/>
            <person name="Gujja S."/>
            <person name="Hansen M."/>
            <person name="Howarth C."/>
            <person name="Imamovic A."/>
            <person name="Larimer J."/>
            <person name="McCowan C."/>
            <person name="Murphy C."/>
            <person name="Neiman D."/>
            <person name="Pearson M."/>
            <person name="Priest M."/>
            <person name="Roberts A."/>
            <person name="Saif S."/>
            <person name="Shea T."/>
            <person name="Sisk P."/>
            <person name="Sykes S."/>
            <person name="Wortman J."/>
            <person name="Nusbaum C."/>
            <person name="Birren B."/>
        </authorList>
    </citation>
    <scope>NUCLEOTIDE SEQUENCE [LARGE SCALE GENOMIC DNA]</scope>
    <source>
        <strain evidence="11">PRA339</strain>
    </source>
</reference>
<keyword evidence="8 9" id="KW-0472">Membrane</keyword>
<dbReference type="Pfam" id="PF06842">
    <property type="entry name" value="DUF1242"/>
    <property type="match status" value="1"/>
</dbReference>
<protein>
    <recommendedName>
        <fullName evidence="9">Protein kish</fullName>
    </recommendedName>
</protein>
<evidence type="ECO:0000256" key="8">
    <source>
        <dbReference type="ARBA" id="ARBA00023136"/>
    </source>
</evidence>
<dbReference type="Proteomes" id="UP000030655">
    <property type="component" value="Unassembled WGS sequence"/>
</dbReference>
<dbReference type="AlphaFoldDB" id="A0A059EYK1"/>
<evidence type="ECO:0000256" key="5">
    <source>
        <dbReference type="ARBA" id="ARBA00022729"/>
    </source>
</evidence>
<keyword evidence="6 9" id="KW-1133">Transmembrane helix</keyword>
<evidence type="ECO:0000256" key="3">
    <source>
        <dbReference type="ARBA" id="ARBA00008961"/>
    </source>
</evidence>
<evidence type="ECO:0000256" key="1">
    <source>
        <dbReference type="ARBA" id="ARBA00002154"/>
    </source>
</evidence>
<accession>A0A059EYK1</accession>
<dbReference type="HOGENOM" id="CLU_152663_1_0_1"/>
<reference evidence="10 11" key="2">
    <citation type="submission" date="2014-03" db="EMBL/GenBank/DDBJ databases">
        <title>The Genome Sequence of Anncaliia algerae insect isolate PRA339.</title>
        <authorList>
            <consortium name="The Broad Institute Genome Sequencing Platform"/>
            <consortium name="The Broad Institute Genome Sequencing Center for Infectious Disease"/>
            <person name="Cuomo C."/>
            <person name="Becnel J."/>
            <person name="Sanscrainte N."/>
            <person name="Walker B."/>
            <person name="Young S.K."/>
            <person name="Zeng Q."/>
            <person name="Gargeya S."/>
            <person name="Fitzgerald M."/>
            <person name="Haas B."/>
            <person name="Abouelleil A."/>
            <person name="Alvarado L."/>
            <person name="Arachchi H.M."/>
            <person name="Berlin A.M."/>
            <person name="Chapman S.B."/>
            <person name="Dewar J."/>
            <person name="Goldberg J."/>
            <person name="Griggs A."/>
            <person name="Gujja S."/>
            <person name="Hansen M."/>
            <person name="Howarth C."/>
            <person name="Imamovic A."/>
            <person name="Larimer J."/>
            <person name="McCowan C."/>
            <person name="Murphy C."/>
            <person name="Neiman D."/>
            <person name="Pearson M."/>
            <person name="Priest M."/>
            <person name="Roberts A."/>
            <person name="Saif S."/>
            <person name="Shea T."/>
            <person name="Sisk P."/>
            <person name="Sykes S."/>
            <person name="Wortman J."/>
            <person name="Nusbaum C."/>
            <person name="Birren B."/>
        </authorList>
    </citation>
    <scope>NUCLEOTIDE SEQUENCE [LARGE SCALE GENOMIC DNA]</scope>
    <source>
        <strain evidence="10 11">PRA339</strain>
    </source>
</reference>
<dbReference type="STRING" id="1288291.A0A059EYK1"/>
<dbReference type="InterPro" id="IPR051523">
    <property type="entry name" value="KISH_domain"/>
</dbReference>
<keyword evidence="7" id="KW-0333">Golgi apparatus</keyword>
<proteinExistence type="inferred from homology"/>
<evidence type="ECO:0000256" key="4">
    <source>
        <dbReference type="ARBA" id="ARBA00022692"/>
    </source>
</evidence>
<evidence type="ECO:0000313" key="10">
    <source>
        <dbReference type="EMBL" id="KCZ79829.1"/>
    </source>
</evidence>
<evidence type="ECO:0000256" key="6">
    <source>
        <dbReference type="ARBA" id="ARBA00022989"/>
    </source>
</evidence>
<dbReference type="EMBL" id="KK365226">
    <property type="protein sequence ID" value="KCZ79829.1"/>
    <property type="molecule type" value="Genomic_DNA"/>
</dbReference>
<comment type="function">
    <text evidence="1 9">Involved in the early part of the secretory pathway.</text>
</comment>
<keyword evidence="4 9" id="KW-0812">Transmembrane</keyword>
<evidence type="ECO:0000256" key="2">
    <source>
        <dbReference type="ARBA" id="ARBA00004614"/>
    </source>
</evidence>
<dbReference type="PANTHER" id="PTHR13229">
    <property type="entry name" value="PROTEIN KISH-A"/>
    <property type="match status" value="1"/>
</dbReference>
<dbReference type="VEuPathDB" id="MicrosporidiaDB:H312_02771"/>
<feature type="transmembrane region" description="Helical" evidence="9">
    <location>
        <begin position="45"/>
        <end position="65"/>
    </location>
</feature>
<evidence type="ECO:0000256" key="7">
    <source>
        <dbReference type="ARBA" id="ARBA00023034"/>
    </source>
</evidence>
<evidence type="ECO:0000313" key="11">
    <source>
        <dbReference type="Proteomes" id="UP000030655"/>
    </source>
</evidence>
<name>A0A059EYK1_9MICR</name>
<comment type="subcellular location">
    <subcellularLocation>
        <location evidence="2">Golgi apparatus membrane</location>
        <topology evidence="2">Single-pass type I membrane protein</topology>
    </subcellularLocation>
</comment>
<dbReference type="InterPro" id="IPR009653">
    <property type="entry name" value="Ksh1"/>
</dbReference>
<keyword evidence="5" id="KW-0732">Signal</keyword>
<dbReference type="GO" id="GO:0000139">
    <property type="term" value="C:Golgi membrane"/>
    <property type="evidence" value="ECO:0007669"/>
    <property type="project" value="UniProtKB-SubCell"/>
</dbReference>